<name>A0A561EQ91_9ACTN</name>
<accession>A0A561EQ91</accession>
<keyword evidence="1" id="KW-1133">Transmembrane helix</keyword>
<evidence type="ECO:0000256" key="1">
    <source>
        <dbReference type="SAM" id="Phobius"/>
    </source>
</evidence>
<sequence length="277" mass="29796">MTEEQDRLPEAIRTLADRWPTLGLVPVAELLHRGRRARRARALLRGAIGAGTLALAVAVAVTVAPAEPAGGPTVLAPAASTTAEPHTGYRISLSYTIEEEGHRNRDYVERFQGAADPTTRRGYLVSDRGATECRFIDGDEYVRPDNRGWRSGNPPIGPRGTLPMNRLVTVEPQDLLVELRGLGNVTRTAGPGDSETYTFSYVSKGSPYTGEPKEGGNTVTGSVALVQGRYRTITIQTVLVGPEPGTADPNPITRRSVIEFSDYGIAVPVERPAVTPK</sequence>
<protein>
    <submittedName>
        <fullName evidence="2">Uncharacterized protein</fullName>
    </submittedName>
</protein>
<dbReference type="Proteomes" id="UP000318416">
    <property type="component" value="Unassembled WGS sequence"/>
</dbReference>
<gene>
    <name evidence="2" type="ORF">FB465_2792</name>
</gene>
<comment type="caution">
    <text evidence="2">The sequence shown here is derived from an EMBL/GenBank/DDBJ whole genome shotgun (WGS) entry which is preliminary data.</text>
</comment>
<keyword evidence="1" id="KW-0472">Membrane</keyword>
<keyword evidence="1" id="KW-0812">Transmembrane</keyword>
<proteinExistence type="predicted"/>
<evidence type="ECO:0000313" key="2">
    <source>
        <dbReference type="EMBL" id="TWE17754.1"/>
    </source>
</evidence>
<dbReference type="OrthoDB" id="3372861at2"/>
<evidence type="ECO:0000313" key="3">
    <source>
        <dbReference type="Proteomes" id="UP000318416"/>
    </source>
</evidence>
<dbReference type="AlphaFoldDB" id="A0A561EQ91"/>
<feature type="transmembrane region" description="Helical" evidence="1">
    <location>
        <begin position="42"/>
        <end position="64"/>
    </location>
</feature>
<reference evidence="2 3" key="1">
    <citation type="submission" date="2019-06" db="EMBL/GenBank/DDBJ databases">
        <title>Sequencing the genomes of 1000 actinobacteria strains.</title>
        <authorList>
            <person name="Klenk H.-P."/>
        </authorList>
    </citation>
    <scope>NUCLEOTIDE SEQUENCE [LARGE SCALE GENOMIC DNA]</scope>
    <source>
        <strain evidence="2 3">DSM 41649</strain>
    </source>
</reference>
<organism evidence="2 3">
    <name type="scientific">Kitasatospora atroaurantiaca</name>
    <dbReference type="NCBI Taxonomy" id="285545"/>
    <lineage>
        <taxon>Bacteria</taxon>
        <taxon>Bacillati</taxon>
        <taxon>Actinomycetota</taxon>
        <taxon>Actinomycetes</taxon>
        <taxon>Kitasatosporales</taxon>
        <taxon>Streptomycetaceae</taxon>
        <taxon>Kitasatospora</taxon>
    </lineage>
</organism>
<keyword evidence="3" id="KW-1185">Reference proteome</keyword>
<dbReference type="RefSeq" id="WP_145790669.1">
    <property type="nucleotide sequence ID" value="NZ_BAAABR010000048.1"/>
</dbReference>
<dbReference type="EMBL" id="VIVR01000001">
    <property type="protein sequence ID" value="TWE17754.1"/>
    <property type="molecule type" value="Genomic_DNA"/>
</dbReference>